<proteinExistence type="predicted"/>
<name>A0ABX7AQ52_9BACI</name>
<dbReference type="EMBL" id="CP067341">
    <property type="protein sequence ID" value="QQP11662.1"/>
    <property type="molecule type" value="Genomic_DNA"/>
</dbReference>
<evidence type="ECO:0000313" key="2">
    <source>
        <dbReference type="Proteomes" id="UP000596049"/>
    </source>
</evidence>
<dbReference type="RefSeq" id="WP_143114554.1">
    <property type="nucleotide sequence ID" value="NZ_CP067341.1"/>
</dbReference>
<evidence type="ECO:0000313" key="1">
    <source>
        <dbReference type="EMBL" id="QQP11662.1"/>
    </source>
</evidence>
<dbReference type="Proteomes" id="UP000596049">
    <property type="component" value="Chromosome"/>
</dbReference>
<gene>
    <name evidence="1" type="ORF">FJQ98_21125</name>
</gene>
<protein>
    <submittedName>
        <fullName evidence="1">Uncharacterized protein</fullName>
    </submittedName>
</protein>
<sequence>MFKKTVRDLYDLSNGRTVGQLALVYSVLPFLNFETNIVCHNPDETDPDRLQPMNIESLAELLGYANAAKLKLTMNRVKIDGKVVFGFFENTNDRRQKGITVNPRVVFGGNGEQLQAIRTQFNRFGGV</sequence>
<reference evidence="1 2" key="1">
    <citation type="submission" date="2020-01" db="EMBL/GenBank/DDBJ databases">
        <authorList>
            <person name="Liu G."/>
            <person name="Liu B."/>
        </authorList>
    </citation>
    <scope>NUCLEOTIDE SEQUENCE [LARGE SCALE GENOMIC DNA]</scope>
    <source>
        <strain evidence="1 2">FJAT-51161</strain>
    </source>
</reference>
<keyword evidence="2" id="KW-1185">Reference proteome</keyword>
<accession>A0ABX7AQ52</accession>
<organism evidence="1 2">
    <name type="scientific">Lysinibacillus agricola</name>
    <dbReference type="NCBI Taxonomy" id="2590012"/>
    <lineage>
        <taxon>Bacteria</taxon>
        <taxon>Bacillati</taxon>
        <taxon>Bacillota</taxon>
        <taxon>Bacilli</taxon>
        <taxon>Bacillales</taxon>
        <taxon>Bacillaceae</taxon>
        <taxon>Lysinibacillus</taxon>
    </lineage>
</organism>